<keyword evidence="3" id="KW-1185">Reference proteome</keyword>
<organism evidence="2 3">
    <name type="scientific">Aristolochia fimbriata</name>
    <name type="common">White veined hardy Dutchman's pipe vine</name>
    <dbReference type="NCBI Taxonomy" id="158543"/>
    <lineage>
        <taxon>Eukaryota</taxon>
        <taxon>Viridiplantae</taxon>
        <taxon>Streptophyta</taxon>
        <taxon>Embryophyta</taxon>
        <taxon>Tracheophyta</taxon>
        <taxon>Spermatophyta</taxon>
        <taxon>Magnoliopsida</taxon>
        <taxon>Magnoliidae</taxon>
        <taxon>Piperales</taxon>
        <taxon>Aristolochiaceae</taxon>
        <taxon>Aristolochia</taxon>
    </lineage>
</organism>
<evidence type="ECO:0000259" key="1">
    <source>
        <dbReference type="Pfam" id="PF00646"/>
    </source>
</evidence>
<feature type="domain" description="F-box" evidence="1">
    <location>
        <begin position="32"/>
        <end position="63"/>
    </location>
</feature>
<dbReference type="SUPFAM" id="SSF117281">
    <property type="entry name" value="Kelch motif"/>
    <property type="match status" value="1"/>
</dbReference>
<sequence>MEEGAVWKEEEEEETAGVAVAGVESSGATDDLHGDLLEAVISRLSLFELLPASCVSRSWRRAVALSLDTPSRLKPWLIVRPSRPPPASRPSAAISLAYDPGSDSWMRLPSLLSAVIAPSSSSSSPPLRCSQGMGNLLYALSPSRLSLSWDPLNLAWRHVGPPQVWRTDPLVALVGTHYVVVAGGACDFEDDPLAVEVYRLDDHPPAYRRLPCEPMPLAFKNSASRAWLSVAASDDHRMFVLAKHSGTFASLDLDTMTWAPLSTLNPGPSTFFSVIGFSDGRLIQVGLDGDAANLQALRIWELLLPLDPESGTNSYCERNLLGEMPRGMLERLTYSDEVSSIEALVSGDFAYIYDPSAARDFFFCDFSSSGAADDGKCGCSWGCFQNPVLAQGINPIDKFVFSSSKVTIHDLRPLWNHEISTSLPVPHSTS</sequence>
<dbReference type="InterPro" id="IPR050796">
    <property type="entry name" value="SCF_F-box_component"/>
</dbReference>
<dbReference type="InterPro" id="IPR036047">
    <property type="entry name" value="F-box-like_dom_sf"/>
</dbReference>
<evidence type="ECO:0000313" key="3">
    <source>
        <dbReference type="Proteomes" id="UP000825729"/>
    </source>
</evidence>
<dbReference type="InterPro" id="IPR015915">
    <property type="entry name" value="Kelch-typ_b-propeller"/>
</dbReference>
<dbReference type="EMBL" id="JAINDJ010000004">
    <property type="protein sequence ID" value="KAG9449854.1"/>
    <property type="molecule type" value="Genomic_DNA"/>
</dbReference>
<dbReference type="PANTHER" id="PTHR31672">
    <property type="entry name" value="BNACNNG10540D PROTEIN"/>
    <property type="match status" value="1"/>
</dbReference>
<dbReference type="Pfam" id="PF00646">
    <property type="entry name" value="F-box"/>
    <property type="match status" value="1"/>
</dbReference>
<dbReference type="AlphaFoldDB" id="A0AAV7EMJ5"/>
<dbReference type="InterPro" id="IPR001810">
    <property type="entry name" value="F-box_dom"/>
</dbReference>
<protein>
    <recommendedName>
        <fullName evidence="1">F-box domain-containing protein</fullName>
    </recommendedName>
</protein>
<dbReference type="Gene3D" id="2.120.10.80">
    <property type="entry name" value="Kelch-type beta propeller"/>
    <property type="match status" value="1"/>
</dbReference>
<gene>
    <name evidence="2" type="ORF">H6P81_009819</name>
</gene>
<comment type="caution">
    <text evidence="2">The sequence shown here is derived from an EMBL/GenBank/DDBJ whole genome shotgun (WGS) entry which is preliminary data.</text>
</comment>
<name>A0AAV7EMJ5_ARIFI</name>
<accession>A0AAV7EMJ5</accession>
<evidence type="ECO:0000313" key="2">
    <source>
        <dbReference type="EMBL" id="KAG9449854.1"/>
    </source>
</evidence>
<dbReference type="SUPFAM" id="SSF81383">
    <property type="entry name" value="F-box domain"/>
    <property type="match status" value="1"/>
</dbReference>
<proteinExistence type="predicted"/>
<dbReference type="Proteomes" id="UP000825729">
    <property type="component" value="Unassembled WGS sequence"/>
</dbReference>
<dbReference type="PANTHER" id="PTHR31672:SF8">
    <property type="entry name" value="F-BOX DOMAIN-CONTAINING PROTEIN"/>
    <property type="match status" value="1"/>
</dbReference>
<reference evidence="2 3" key="1">
    <citation type="submission" date="2021-07" db="EMBL/GenBank/DDBJ databases">
        <title>The Aristolochia fimbriata genome: insights into angiosperm evolution, floral development and chemical biosynthesis.</title>
        <authorList>
            <person name="Jiao Y."/>
        </authorList>
    </citation>
    <scope>NUCLEOTIDE SEQUENCE [LARGE SCALE GENOMIC DNA]</scope>
    <source>
        <strain evidence="2">IBCAS-2021</strain>
        <tissue evidence="2">Leaf</tissue>
    </source>
</reference>